<dbReference type="Gene3D" id="1.50.10.10">
    <property type="match status" value="1"/>
</dbReference>
<reference evidence="3 4" key="1">
    <citation type="journal article" date="2019" name="Nat. Med.">
        <title>A library of human gut bacterial isolates paired with longitudinal multiomics data enables mechanistic microbiome research.</title>
        <authorList>
            <person name="Poyet M."/>
            <person name="Groussin M."/>
            <person name="Gibbons S.M."/>
            <person name="Avila-Pacheco J."/>
            <person name="Jiang X."/>
            <person name="Kearney S.M."/>
            <person name="Perrotta A.R."/>
            <person name="Berdy B."/>
            <person name="Zhao S."/>
            <person name="Lieberman T.D."/>
            <person name="Swanson P.K."/>
            <person name="Smith M."/>
            <person name="Roesemann S."/>
            <person name="Alexander J.E."/>
            <person name="Rich S.A."/>
            <person name="Livny J."/>
            <person name="Vlamakis H."/>
            <person name="Clish C."/>
            <person name="Bullock K."/>
            <person name="Deik A."/>
            <person name="Scott J."/>
            <person name="Pierce K.A."/>
            <person name="Xavier R.J."/>
            <person name="Alm E.J."/>
        </authorList>
    </citation>
    <scope>NUCLEOTIDE SEQUENCE [LARGE SCALE GENOMIC DNA]</scope>
    <source>
        <strain evidence="3 4">BIOML-A6</strain>
    </source>
</reference>
<protein>
    <submittedName>
        <fullName evidence="3">Carbohydrate-binding protein</fullName>
    </submittedName>
</protein>
<accession>A0A7J5LI65</accession>
<dbReference type="Gene3D" id="2.60.120.260">
    <property type="entry name" value="Galactose-binding domain-like"/>
    <property type="match status" value="1"/>
</dbReference>
<dbReference type="GO" id="GO:0005975">
    <property type="term" value="P:carbohydrate metabolic process"/>
    <property type="evidence" value="ECO:0007669"/>
    <property type="project" value="InterPro"/>
</dbReference>
<dbReference type="Gene3D" id="2.60.420.10">
    <property type="entry name" value="Maltose phosphorylase, domain 3"/>
    <property type="match status" value="1"/>
</dbReference>
<evidence type="ECO:0000259" key="2">
    <source>
        <dbReference type="PROSITE" id="PS51175"/>
    </source>
</evidence>
<dbReference type="CDD" id="cd23432">
    <property type="entry name" value="beta-trefoil_Ricin_EndoBetaGal-like"/>
    <property type="match status" value="1"/>
</dbReference>
<feature type="domain" description="CBM6" evidence="2">
    <location>
        <begin position="743"/>
        <end position="885"/>
    </location>
</feature>
<dbReference type="GO" id="GO:0030246">
    <property type="term" value="F:carbohydrate binding"/>
    <property type="evidence" value="ECO:0007669"/>
    <property type="project" value="InterPro"/>
</dbReference>
<feature type="chain" id="PRO_5029640301" evidence="1">
    <location>
        <begin position="21"/>
        <end position="887"/>
    </location>
</feature>
<proteinExistence type="predicted"/>
<dbReference type="Gene3D" id="2.80.10.50">
    <property type="match status" value="1"/>
</dbReference>
<organism evidence="3 4">
    <name type="scientific">Bacteroides stercoris</name>
    <dbReference type="NCBI Taxonomy" id="46506"/>
    <lineage>
        <taxon>Bacteria</taxon>
        <taxon>Pseudomonadati</taxon>
        <taxon>Bacteroidota</taxon>
        <taxon>Bacteroidia</taxon>
        <taxon>Bacteroidales</taxon>
        <taxon>Bacteroidaceae</taxon>
        <taxon>Bacteroides</taxon>
    </lineage>
</organism>
<dbReference type="Pfam" id="PF17389">
    <property type="entry name" value="Bac_rhamnosid6H"/>
    <property type="match status" value="1"/>
</dbReference>
<feature type="signal peptide" evidence="1">
    <location>
        <begin position="1"/>
        <end position="20"/>
    </location>
</feature>
<sequence>MKKVIFILLLLSTDILPVSAQTMSEWLFHIRGMDEYMHEQGGKLMTGKDASNDSYLWLIEATDSESVRIRNKRSGKYLQLVGGDVLLSPMSNVQDSSFIWSYKGFDWAQMSNCGWFTLTNAKGIKGSYLVARNGAIVYIPVNRNIEFNAHWTPVRQNSETLPFTLSTDRVIESSFLGKRTAIALSDEEMTSDYHGMNRWKLSKDISAFPQFTVKNNTLIPALYNMALEETLLNILPDSTWKAGANWADTWTRDAVYSIYFSYAWIMPGMSRRTLEKQTLKNPSEALQDTGTGGSYPISTDRVVWAIAAWEYYLVTGDKGWLKEAYEGLRNTALKDLHVAFDSNVNLFKGETCSMDWRTHTYPNWFTNVNIGESFSSGTNALHLFLYRFLKDAGNILKVSVEEQELWHVASEKLKQSINKYFWNKEKGLFNCYLYPEFMDYVASQRVGCMSNGLASILGVASPQQISEVVRNFPMYAYGAAVLYPTIPDDFAYHNKSIWAVWQTPLMYAAKQVRNLTVTEHLMRSLVRQSALFLTHKENLTYDTGYDCNTALNSDRQLWSVASYIGMVYRILFGMELTQEGIHFNPMLPDWVGNEIKLRNFKYRDAILNISVKGEGTKIASLMVNGKPQKASYILPSDARGRYDIVISLVKDIDSDETINLVAAGPRNCWSPVEPVIRLENQYIHWTMQPGVTYRLKGMGIDKKVQSPYNLRKEKSGYYAVCAVDEEGVESDLSNPVLYTSYERRYEAEDFAASSFVATEEKGYSGKGYVKDYSAESADLSIEIEIPEPGDYMIRFTGSNGNGPHDTFCTIRSLFLDGKDYGTVILEAYGDWAEWTHSNHVIFHNLSAGKHTLSLKFNPEERGFDNNMSFNKKNLNDWFIDYLTVVRL</sequence>
<gene>
    <name evidence="3" type="ORF">F9958_02155</name>
</gene>
<dbReference type="InterPro" id="IPR008928">
    <property type="entry name" value="6-hairpin_glycosidase_sf"/>
</dbReference>
<dbReference type="InterPro" id="IPR008979">
    <property type="entry name" value="Galactose-bd-like_sf"/>
</dbReference>
<keyword evidence="1" id="KW-0732">Signal</keyword>
<dbReference type="PROSITE" id="PS51175">
    <property type="entry name" value="CBM6"/>
    <property type="match status" value="1"/>
</dbReference>
<dbReference type="SUPFAM" id="SSF48208">
    <property type="entry name" value="Six-hairpin glycosidases"/>
    <property type="match status" value="1"/>
</dbReference>
<dbReference type="EMBL" id="WCLE01000003">
    <property type="protein sequence ID" value="KAB5316212.1"/>
    <property type="molecule type" value="Genomic_DNA"/>
</dbReference>
<dbReference type="InterPro" id="IPR012341">
    <property type="entry name" value="6hp_glycosidase-like_sf"/>
</dbReference>
<dbReference type="AlphaFoldDB" id="A0A7J5LI65"/>
<name>A0A7J5LI65_BACSE</name>
<evidence type="ECO:0000256" key="1">
    <source>
        <dbReference type="SAM" id="SignalP"/>
    </source>
</evidence>
<dbReference type="InterPro" id="IPR035396">
    <property type="entry name" value="Bac_rhamnosid6H"/>
</dbReference>
<dbReference type="RefSeq" id="WP_151871220.1">
    <property type="nucleotide sequence ID" value="NZ_CP081913.1"/>
</dbReference>
<dbReference type="Proteomes" id="UP000467334">
    <property type="component" value="Unassembled WGS sequence"/>
</dbReference>
<dbReference type="InterPro" id="IPR005084">
    <property type="entry name" value="CBM6"/>
</dbReference>
<dbReference type="SUPFAM" id="SSF49785">
    <property type="entry name" value="Galactose-binding domain-like"/>
    <property type="match status" value="1"/>
</dbReference>
<comment type="caution">
    <text evidence="3">The sequence shown here is derived from an EMBL/GenBank/DDBJ whole genome shotgun (WGS) entry which is preliminary data.</text>
</comment>
<evidence type="ECO:0000313" key="4">
    <source>
        <dbReference type="Proteomes" id="UP000467334"/>
    </source>
</evidence>
<evidence type="ECO:0000313" key="3">
    <source>
        <dbReference type="EMBL" id="KAB5316212.1"/>
    </source>
</evidence>